<reference evidence="1" key="1">
    <citation type="journal article" date="2021" name="New Phytol.">
        <title>Evolutionary innovations through gain and loss of genes in the ectomycorrhizal Boletales.</title>
        <authorList>
            <person name="Wu G."/>
            <person name="Miyauchi S."/>
            <person name="Morin E."/>
            <person name="Kuo A."/>
            <person name="Drula E."/>
            <person name="Varga T."/>
            <person name="Kohler A."/>
            <person name="Feng B."/>
            <person name="Cao Y."/>
            <person name="Lipzen A."/>
            <person name="Daum C."/>
            <person name="Hundley H."/>
            <person name="Pangilinan J."/>
            <person name="Johnson J."/>
            <person name="Barry K."/>
            <person name="LaButti K."/>
            <person name="Ng V."/>
            <person name="Ahrendt S."/>
            <person name="Min B."/>
            <person name="Choi I.G."/>
            <person name="Park H."/>
            <person name="Plett J.M."/>
            <person name="Magnuson J."/>
            <person name="Spatafora J.W."/>
            <person name="Nagy L.G."/>
            <person name="Henrissat B."/>
            <person name="Grigoriev I.V."/>
            <person name="Yang Z.L."/>
            <person name="Xu J."/>
            <person name="Martin F.M."/>
        </authorList>
    </citation>
    <scope>NUCLEOTIDE SEQUENCE</scope>
    <source>
        <strain evidence="1">ATCC 28755</strain>
    </source>
</reference>
<dbReference type="EMBL" id="MU268323">
    <property type="protein sequence ID" value="KAH7904923.1"/>
    <property type="molecule type" value="Genomic_DNA"/>
</dbReference>
<accession>A0ACB7ZW06</accession>
<protein>
    <submittedName>
        <fullName evidence="1">Uncharacterized protein</fullName>
    </submittedName>
</protein>
<dbReference type="Proteomes" id="UP000790377">
    <property type="component" value="Unassembled WGS sequence"/>
</dbReference>
<name>A0ACB7ZW06_9AGAM</name>
<proteinExistence type="predicted"/>
<organism evidence="1 2">
    <name type="scientific">Hygrophoropsis aurantiaca</name>
    <dbReference type="NCBI Taxonomy" id="72124"/>
    <lineage>
        <taxon>Eukaryota</taxon>
        <taxon>Fungi</taxon>
        <taxon>Dikarya</taxon>
        <taxon>Basidiomycota</taxon>
        <taxon>Agaricomycotina</taxon>
        <taxon>Agaricomycetes</taxon>
        <taxon>Agaricomycetidae</taxon>
        <taxon>Boletales</taxon>
        <taxon>Coniophorineae</taxon>
        <taxon>Hygrophoropsidaceae</taxon>
        <taxon>Hygrophoropsis</taxon>
    </lineage>
</organism>
<evidence type="ECO:0000313" key="1">
    <source>
        <dbReference type="EMBL" id="KAH7904923.1"/>
    </source>
</evidence>
<evidence type="ECO:0000313" key="2">
    <source>
        <dbReference type="Proteomes" id="UP000790377"/>
    </source>
</evidence>
<gene>
    <name evidence="1" type="ORF">BJ138DRAFT_1018448</name>
</gene>
<keyword evidence="2" id="KW-1185">Reference proteome</keyword>
<sequence length="80" mass="8843">MHFIAYALHRTKLHSSVTFATLVLLQRLGVEHPHAPPPSSGSNIKLPDFIAYALHKTKLHSSVTFTTLVLLQCLKVKLSA</sequence>
<comment type="caution">
    <text evidence="1">The sequence shown here is derived from an EMBL/GenBank/DDBJ whole genome shotgun (WGS) entry which is preliminary data.</text>
</comment>